<dbReference type="AlphaFoldDB" id="D4N0M3"/>
<sequence length="255" mass="28442">MRKKMPKFIYKVKRGFGKRSPAILTATGILSMGTAAVLAAKETPKAIRLIEEREAELGDELTPREKLETTWKCYVPALTAGIFGAACLIGAHSVHARRNAAIATAYKLSETALTEYKEAVTEEIGEEKESLIRKKVRQKKLEETPTGPNNIIITGRGNQLCYDGVSGRVFESDLNTIEKAINKVNREMTYDMYISLSDFYDELGLDHTDISDQIGWNLEDGLLEVSFDSMILGDGRPCITLEYHVAPKYDFAKLI</sequence>
<name>D4N0M3_ANAHA</name>
<reference evidence="1 2" key="1">
    <citation type="submission" date="2010-03" db="EMBL/GenBank/DDBJ databases">
        <title>The genome sequence of Clostridiales sp. SSC/2.</title>
        <authorList>
            <consortium name="metaHIT consortium -- http://www.metahit.eu/"/>
            <person name="Pajon A."/>
            <person name="Turner K."/>
            <person name="Parkhill J."/>
            <person name="Duncan S."/>
            <person name="Flint H."/>
        </authorList>
    </citation>
    <scope>NUCLEOTIDE SEQUENCE [LARGE SCALE GENOMIC DNA]</scope>
    <source>
        <strain evidence="1 2">SSC/2</strain>
    </source>
</reference>
<evidence type="ECO:0000313" key="2">
    <source>
        <dbReference type="Proteomes" id="UP000008960"/>
    </source>
</evidence>
<gene>
    <name evidence="1" type="ORF">CL2_14720</name>
</gene>
<dbReference type="EMBL" id="FP929061">
    <property type="protein sequence ID" value="CBL38418.1"/>
    <property type="molecule type" value="Genomic_DNA"/>
</dbReference>
<dbReference type="KEGG" id="bprl:CL2_14720"/>
<dbReference type="RefSeq" id="WP_008390920.1">
    <property type="nucleotide sequence ID" value="NC_021016.1"/>
</dbReference>
<accession>D4N0M3</accession>
<dbReference type="Pfam" id="PF19880">
    <property type="entry name" value="DUF6353"/>
    <property type="match status" value="1"/>
</dbReference>
<reference evidence="1 2" key="2">
    <citation type="submission" date="2010-03" db="EMBL/GenBank/DDBJ databases">
        <authorList>
            <person name="Pajon A."/>
        </authorList>
    </citation>
    <scope>NUCLEOTIDE SEQUENCE [LARGE SCALE GENOMIC DNA]</scope>
    <source>
        <strain evidence="1 2">SSC/2</strain>
    </source>
</reference>
<proteinExistence type="predicted"/>
<protein>
    <submittedName>
        <fullName evidence="1">Uncharacterized protein</fullName>
    </submittedName>
</protein>
<dbReference type="InterPro" id="IPR045933">
    <property type="entry name" value="DUF6353"/>
</dbReference>
<organism evidence="1 2">
    <name type="scientific">Anaerostipes hadrus</name>
    <dbReference type="NCBI Taxonomy" id="649756"/>
    <lineage>
        <taxon>Bacteria</taxon>
        <taxon>Bacillati</taxon>
        <taxon>Bacillota</taxon>
        <taxon>Clostridia</taxon>
        <taxon>Lachnospirales</taxon>
        <taxon>Lachnospiraceae</taxon>
        <taxon>Anaerostipes</taxon>
    </lineage>
</organism>
<dbReference type="PATRIC" id="fig|245018.3.peg.1770"/>
<evidence type="ECO:0000313" key="1">
    <source>
        <dbReference type="EMBL" id="CBL38418.1"/>
    </source>
</evidence>
<dbReference type="Proteomes" id="UP000008960">
    <property type="component" value="Chromosome"/>
</dbReference>